<reference evidence="2" key="1">
    <citation type="submission" date="2018-11" db="EMBL/GenBank/DDBJ databases">
        <authorList>
            <consortium name="Genoscope - CEA"/>
            <person name="William W."/>
        </authorList>
    </citation>
    <scope>NUCLEOTIDE SEQUENCE</scope>
</reference>
<keyword evidence="1" id="KW-1133">Transmembrane helix</keyword>
<dbReference type="EMBL" id="LR031571">
    <property type="protein sequence ID" value="VDC76207.1"/>
    <property type="molecule type" value="Genomic_DNA"/>
</dbReference>
<sequence length="107" mass="12583">MSSLALSHRLAASTKLQDVTSNLDYLQHLLATKLMRQTNGMMNQIQRAWKRKETVANTKCVSDSCRSLFPSLYFQLLSFKKTKLFFFFFFLSNKLSFWYHILLYGLL</sequence>
<dbReference type="AlphaFoldDB" id="A0A3P5Z881"/>
<name>A0A3P5Z881_BRACM</name>
<evidence type="ECO:0000256" key="1">
    <source>
        <dbReference type="SAM" id="Phobius"/>
    </source>
</evidence>
<accession>A0A3P5Z881</accession>
<proteinExistence type="predicted"/>
<keyword evidence="1" id="KW-0812">Transmembrane</keyword>
<feature type="transmembrane region" description="Helical" evidence="1">
    <location>
        <begin position="84"/>
        <end position="106"/>
    </location>
</feature>
<protein>
    <submittedName>
        <fullName evidence="2">Uncharacterized protein</fullName>
    </submittedName>
</protein>
<gene>
    <name evidence="2" type="ORF">BRAA01T02709Z</name>
</gene>
<evidence type="ECO:0000313" key="2">
    <source>
        <dbReference type="EMBL" id="VDC76207.1"/>
    </source>
</evidence>
<organism evidence="2">
    <name type="scientific">Brassica campestris</name>
    <name type="common">Field mustard</name>
    <dbReference type="NCBI Taxonomy" id="3711"/>
    <lineage>
        <taxon>Eukaryota</taxon>
        <taxon>Viridiplantae</taxon>
        <taxon>Streptophyta</taxon>
        <taxon>Embryophyta</taxon>
        <taxon>Tracheophyta</taxon>
        <taxon>Spermatophyta</taxon>
        <taxon>Magnoliopsida</taxon>
        <taxon>eudicotyledons</taxon>
        <taxon>Gunneridae</taxon>
        <taxon>Pentapetalae</taxon>
        <taxon>rosids</taxon>
        <taxon>malvids</taxon>
        <taxon>Brassicales</taxon>
        <taxon>Brassicaceae</taxon>
        <taxon>Brassiceae</taxon>
        <taxon>Brassica</taxon>
    </lineage>
</organism>
<keyword evidence="1" id="KW-0472">Membrane</keyword>